<evidence type="ECO:0000313" key="3">
    <source>
        <dbReference type="EMBL" id="EOT61762.1"/>
    </source>
</evidence>
<gene>
    <name evidence="3" type="ORF">I583_00744</name>
    <name evidence="2" type="ORF">UAW_03061</name>
</gene>
<name>R2SHR1_9ENTE</name>
<evidence type="ECO:0000313" key="2">
    <source>
        <dbReference type="EMBL" id="EOH92396.1"/>
    </source>
</evidence>
<reference evidence="3 5" key="2">
    <citation type="submission" date="2013-03" db="EMBL/GenBank/DDBJ databases">
        <title>The Genome Sequence of Enterococcus haemoperoxidus BAA-382 (PacBio/Illumina hybrid assembly).</title>
        <authorList>
            <consortium name="The Broad Institute Genomics Platform"/>
            <consortium name="The Broad Institute Genome Sequencing Center for Infectious Disease"/>
            <person name="Earl A."/>
            <person name="Russ C."/>
            <person name="Gilmore M."/>
            <person name="Surin D."/>
            <person name="Walker B."/>
            <person name="Young S."/>
            <person name="Zeng Q."/>
            <person name="Gargeya S."/>
            <person name="Fitzgerald M."/>
            <person name="Haas B."/>
            <person name="Abouelleil A."/>
            <person name="Allen A.W."/>
            <person name="Alvarado L."/>
            <person name="Arachchi H.M."/>
            <person name="Berlin A.M."/>
            <person name="Chapman S.B."/>
            <person name="Gainer-Dewar J."/>
            <person name="Goldberg J."/>
            <person name="Griggs A."/>
            <person name="Gujja S."/>
            <person name="Hansen M."/>
            <person name="Howarth C."/>
            <person name="Imamovic A."/>
            <person name="Ireland A."/>
            <person name="Larimer J."/>
            <person name="McCowan C."/>
            <person name="Murphy C."/>
            <person name="Pearson M."/>
            <person name="Poon T.W."/>
            <person name="Priest M."/>
            <person name="Roberts A."/>
            <person name="Saif S."/>
            <person name="Shea T."/>
            <person name="Sisk P."/>
            <person name="Sykes S."/>
            <person name="Wortman J."/>
            <person name="Nusbaum C."/>
            <person name="Birren B."/>
        </authorList>
    </citation>
    <scope>NUCLEOTIDE SEQUENCE [LARGE SCALE GENOMIC DNA]</scope>
    <source>
        <strain evidence="3 5">ATCC BAA-382</strain>
    </source>
</reference>
<keyword evidence="5" id="KW-1185">Reference proteome</keyword>
<feature type="region of interest" description="Disordered" evidence="1">
    <location>
        <begin position="474"/>
        <end position="502"/>
    </location>
</feature>
<evidence type="ECO:0000256" key="1">
    <source>
        <dbReference type="SAM" id="MobiDB-lite"/>
    </source>
</evidence>
<reference evidence="2 4" key="1">
    <citation type="submission" date="2013-02" db="EMBL/GenBank/DDBJ databases">
        <title>The Genome Sequence of Enterococcus haemoperoxidus BAA-382.</title>
        <authorList>
            <consortium name="The Broad Institute Genome Sequencing Platform"/>
            <consortium name="The Broad Institute Genome Sequencing Center for Infectious Disease"/>
            <person name="Earl A.M."/>
            <person name="Gilmore M.S."/>
            <person name="Lebreton F."/>
            <person name="Walker B."/>
            <person name="Young S.K."/>
            <person name="Zeng Q."/>
            <person name="Gargeya S."/>
            <person name="Fitzgerald M."/>
            <person name="Haas B."/>
            <person name="Abouelleil A."/>
            <person name="Alvarado L."/>
            <person name="Arachchi H.M."/>
            <person name="Berlin A.M."/>
            <person name="Chapman S.B."/>
            <person name="Dewar J."/>
            <person name="Goldberg J."/>
            <person name="Griggs A."/>
            <person name="Gujja S."/>
            <person name="Hansen M."/>
            <person name="Howarth C."/>
            <person name="Imamovic A."/>
            <person name="Larimer J."/>
            <person name="McCowan C."/>
            <person name="Murphy C."/>
            <person name="Neiman D."/>
            <person name="Pearson M."/>
            <person name="Priest M."/>
            <person name="Roberts A."/>
            <person name="Saif S."/>
            <person name="Shea T."/>
            <person name="Sisk P."/>
            <person name="Sykes S."/>
            <person name="Wortman J."/>
            <person name="Nusbaum C."/>
            <person name="Birren B."/>
        </authorList>
    </citation>
    <scope>NUCLEOTIDE SEQUENCE [LARGE SCALE GENOMIC DNA]</scope>
    <source>
        <strain evidence="2 4">ATCC BAA-382</strain>
    </source>
</reference>
<accession>R2SHR1</accession>
<dbReference type="OrthoDB" id="1395829at2"/>
<dbReference type="EMBL" id="ASVY01000002">
    <property type="protein sequence ID" value="EOT61762.1"/>
    <property type="molecule type" value="Genomic_DNA"/>
</dbReference>
<dbReference type="AlphaFoldDB" id="R2SHR1"/>
<dbReference type="Proteomes" id="UP000014197">
    <property type="component" value="Unassembled WGS sequence"/>
</dbReference>
<dbReference type="RefSeq" id="WP_010763217.1">
    <property type="nucleotide sequence ID" value="NZ_KB946316.1"/>
</dbReference>
<evidence type="ECO:0000313" key="5">
    <source>
        <dbReference type="Proteomes" id="UP000014197"/>
    </source>
</evidence>
<protein>
    <submittedName>
        <fullName evidence="2">Uncharacterized protein</fullName>
    </submittedName>
</protein>
<dbReference type="Proteomes" id="UP000013858">
    <property type="component" value="Unassembled WGS sequence"/>
</dbReference>
<comment type="caution">
    <text evidence="2">The sequence shown here is derived from an EMBL/GenBank/DDBJ whole genome shotgun (WGS) entry which is preliminary data.</text>
</comment>
<sequence length="605" mass="68725">MNKRNWYFADNGKGQEEGFSSQGLTEFKRDHFTHVARENCQNSIDAKSKRNNGPIVIKFSVVEVLSNEIPGIDNLITHLNECASYSENDDEENFFKKAIKHLTRNKVRVLKISDYGTTGLEGIGVPKSSWNALVNSIGKSKKGKGSGGSYGLGKNAPFVVSEANTVFYSTLNEEKEYGFQGVSKLMSHEHNGITTRATGYYYCNDSHRPIQDPKEIPNIFRRSEVGTDIFSVAFVNGNSWKKSIIKSTIENFFVAIERGELEVYVDETVISKESLDGLVVKYFPKIGKTLVNFYQYYDAYLNGNKYLINILDKGTVELYLKQGENYNRKVAMFRSTGMKIKEQSRLPKEISYAGVLITRNDDVNEILRKMEPPTHTDWSVDFLYDKTQIKESKKVLDEIISQIKAIINELVSKNIDESIILTLDGLLPDLNDQELLNINKSNQVVPNKNRVNYSSVEDPNELKIKKKSNIGKKLAKNKKVKERNNSTKRKSKVNNRSNEKQDRYTNLDFKKVRSFSNDDTKDYTLILETSNTGKGLFEISLIGKGNKVYKETIVSVQDKNNNEIIEIKDTNIIGPIYFIKGQSRVLSVKIPGYSNYSLGVEAYEI</sequence>
<organism evidence="2 4">
    <name type="scientific">Enterococcus haemoperoxidus ATCC BAA-382</name>
    <dbReference type="NCBI Taxonomy" id="1158608"/>
    <lineage>
        <taxon>Bacteria</taxon>
        <taxon>Bacillati</taxon>
        <taxon>Bacillota</taxon>
        <taxon>Bacilli</taxon>
        <taxon>Lactobacillales</taxon>
        <taxon>Enterococcaceae</taxon>
        <taxon>Enterococcus</taxon>
    </lineage>
</organism>
<evidence type="ECO:0000313" key="4">
    <source>
        <dbReference type="Proteomes" id="UP000013858"/>
    </source>
</evidence>
<dbReference type="EMBL" id="AJAR01000030">
    <property type="protein sequence ID" value="EOH92396.1"/>
    <property type="molecule type" value="Genomic_DNA"/>
</dbReference>
<proteinExistence type="predicted"/>
<dbReference type="PATRIC" id="fig|1158608.3.peg.2995"/>
<dbReference type="STRING" id="155618.RV06_GL000584"/>
<feature type="compositionally biased region" description="Basic residues" evidence="1">
    <location>
        <begin position="474"/>
        <end position="493"/>
    </location>
</feature>
<dbReference type="eggNOG" id="COG3727">
    <property type="taxonomic scope" value="Bacteria"/>
</dbReference>